<gene>
    <name evidence="2" type="ORF">SAMN04488570_2544</name>
</gene>
<dbReference type="Pfam" id="PF13399">
    <property type="entry name" value="LytR_C"/>
    <property type="match status" value="1"/>
</dbReference>
<reference evidence="3" key="1">
    <citation type="submission" date="2016-10" db="EMBL/GenBank/DDBJ databases">
        <authorList>
            <person name="Varghese N."/>
            <person name="Submissions S."/>
        </authorList>
    </citation>
    <scope>NUCLEOTIDE SEQUENCE [LARGE SCALE GENOMIC DNA]</scope>
    <source>
        <strain evidence="3">DSM 22127</strain>
    </source>
</reference>
<dbReference type="OrthoDB" id="3829155at2"/>
<evidence type="ECO:0000259" key="1">
    <source>
        <dbReference type="Pfam" id="PF13399"/>
    </source>
</evidence>
<dbReference type="RefSeq" id="WP_157682847.1">
    <property type="nucleotide sequence ID" value="NZ_LT629757.1"/>
</dbReference>
<organism evidence="2 3">
    <name type="scientific">Nocardioides scoriae</name>
    <dbReference type="NCBI Taxonomy" id="642780"/>
    <lineage>
        <taxon>Bacteria</taxon>
        <taxon>Bacillati</taxon>
        <taxon>Actinomycetota</taxon>
        <taxon>Actinomycetes</taxon>
        <taxon>Propionibacteriales</taxon>
        <taxon>Nocardioidaceae</taxon>
        <taxon>Nocardioides</taxon>
    </lineage>
</organism>
<proteinExistence type="predicted"/>
<dbReference type="STRING" id="642780.SAMN04488570_2544"/>
<dbReference type="Gene3D" id="3.30.70.2390">
    <property type="match status" value="1"/>
</dbReference>
<dbReference type="Proteomes" id="UP000198859">
    <property type="component" value="Chromosome I"/>
</dbReference>
<keyword evidence="3" id="KW-1185">Reference proteome</keyword>
<protein>
    <submittedName>
        <fullName evidence="2">LytR cell envelope-related transcriptional attenuator</fullName>
    </submittedName>
</protein>
<dbReference type="EMBL" id="LT629757">
    <property type="protein sequence ID" value="SDS72650.1"/>
    <property type="molecule type" value="Genomic_DNA"/>
</dbReference>
<accession>A0A1H1UK00</accession>
<dbReference type="AlphaFoldDB" id="A0A1H1UK00"/>
<name>A0A1H1UK00_9ACTN</name>
<dbReference type="InterPro" id="IPR027381">
    <property type="entry name" value="LytR/CpsA/Psr_C"/>
</dbReference>
<evidence type="ECO:0000313" key="3">
    <source>
        <dbReference type="Proteomes" id="UP000198859"/>
    </source>
</evidence>
<feature type="domain" description="LytR/CpsA/Psr regulator C-terminal" evidence="1">
    <location>
        <begin position="60"/>
        <end position="148"/>
    </location>
</feature>
<evidence type="ECO:0000313" key="2">
    <source>
        <dbReference type="EMBL" id="SDS72650.1"/>
    </source>
</evidence>
<sequence>MNRRHVTTGVTLAVLVVVLGAMAVLGFRAATAPFPGTGSASGDDCTAAEKQTRTTVSRGQVQVSVFNGGTRSGLAGETLQKLEDAGFRGGNAGNAPEGETIRRAVVWTTEPDDTSARLVARAMGKGVPVRIVSQDLGPGVDVIVGDRFRAVDPSAPQKMELPAPVSTCVDVG</sequence>